<dbReference type="Pfam" id="PF05699">
    <property type="entry name" value="Dimer_Tnp_hAT"/>
    <property type="match status" value="1"/>
</dbReference>
<dbReference type="GO" id="GO:0046983">
    <property type="term" value="F:protein dimerization activity"/>
    <property type="evidence" value="ECO:0007669"/>
    <property type="project" value="InterPro"/>
</dbReference>
<dbReference type="RefSeq" id="XP_028142964.1">
    <property type="nucleotide sequence ID" value="XM_028287163.1"/>
</dbReference>
<evidence type="ECO:0000259" key="1">
    <source>
        <dbReference type="Pfam" id="PF05699"/>
    </source>
</evidence>
<dbReference type="InParanoid" id="A0A6P7G1Y5"/>
<evidence type="ECO:0000313" key="2">
    <source>
        <dbReference type="RefSeq" id="XP_028142964.1"/>
    </source>
</evidence>
<accession>A0A6P7G1Y5</accession>
<dbReference type="AlphaFoldDB" id="A0A6P7G1Y5"/>
<name>A0A6P7G1Y5_DIAVI</name>
<dbReference type="PANTHER" id="PTHR45913">
    <property type="entry name" value="EPM2A-INTERACTING PROTEIN 1"/>
    <property type="match status" value="1"/>
</dbReference>
<sequence>MWDMFELTNNCNVEPNMSDLFLKSLSKLNDYQKVFPSLDTSSMDWVRNPYIESAYDTALFTTDEEGELINIKKNDRGLKLKYSKLVEEAEAQSKLRKIKVNVDIASFWILLFNEYPLVTKKAMNAIIPFSTSYICESAFSSMNAIKNKNRSQLKSLEDGLRMCLSTIRPRKDLIMKGHQAEVSQ</sequence>
<proteinExistence type="predicted"/>
<dbReference type="InterPro" id="IPR008906">
    <property type="entry name" value="HATC_C_dom"/>
</dbReference>
<protein>
    <submittedName>
        <fullName evidence="2">SCAN domain-containing protein 3-like</fullName>
    </submittedName>
</protein>
<feature type="domain" description="HAT C-terminal dimerisation" evidence="1">
    <location>
        <begin position="95"/>
        <end position="164"/>
    </location>
</feature>
<reference evidence="2" key="1">
    <citation type="submission" date="2025-08" db="UniProtKB">
        <authorList>
            <consortium name="RefSeq"/>
        </authorList>
    </citation>
    <scope>IDENTIFICATION</scope>
    <source>
        <tissue evidence="2">Whole insect</tissue>
    </source>
</reference>
<organism evidence="2">
    <name type="scientific">Diabrotica virgifera virgifera</name>
    <name type="common">western corn rootworm</name>
    <dbReference type="NCBI Taxonomy" id="50390"/>
    <lineage>
        <taxon>Eukaryota</taxon>
        <taxon>Metazoa</taxon>
        <taxon>Ecdysozoa</taxon>
        <taxon>Arthropoda</taxon>
        <taxon>Hexapoda</taxon>
        <taxon>Insecta</taxon>
        <taxon>Pterygota</taxon>
        <taxon>Neoptera</taxon>
        <taxon>Endopterygota</taxon>
        <taxon>Coleoptera</taxon>
        <taxon>Polyphaga</taxon>
        <taxon>Cucujiformia</taxon>
        <taxon>Chrysomeloidea</taxon>
        <taxon>Chrysomelidae</taxon>
        <taxon>Galerucinae</taxon>
        <taxon>Diabroticina</taxon>
        <taxon>Diabroticites</taxon>
        <taxon>Diabrotica</taxon>
    </lineage>
</organism>
<dbReference type="PANTHER" id="PTHR45913:SF19">
    <property type="entry name" value="LOW QUALITY PROTEIN: ZINC FINGER BED DOMAIN-CONTAINING PROTEIN 5-LIKE"/>
    <property type="match status" value="1"/>
</dbReference>
<gene>
    <name evidence="2" type="primary">LOC114336786</name>
</gene>